<dbReference type="EMBL" id="FZOL01000029">
    <property type="protein sequence ID" value="SNT21159.1"/>
    <property type="molecule type" value="Genomic_DNA"/>
</dbReference>
<dbReference type="SUPFAM" id="SSF47616">
    <property type="entry name" value="GST C-terminal domain-like"/>
    <property type="match status" value="1"/>
</dbReference>
<evidence type="ECO:0000259" key="1">
    <source>
        <dbReference type="PROSITE" id="PS50404"/>
    </source>
</evidence>
<keyword evidence="3" id="KW-1185">Reference proteome</keyword>
<dbReference type="InterPro" id="IPR036249">
    <property type="entry name" value="Thioredoxin-like_sf"/>
</dbReference>
<dbReference type="GO" id="GO:0016034">
    <property type="term" value="F:maleylacetoacetate isomerase activity"/>
    <property type="evidence" value="ECO:0007669"/>
    <property type="project" value="TreeGrafter"/>
</dbReference>
<evidence type="ECO:0000313" key="3">
    <source>
        <dbReference type="Proteomes" id="UP000198407"/>
    </source>
</evidence>
<dbReference type="PROSITE" id="PS50404">
    <property type="entry name" value="GST_NTER"/>
    <property type="match status" value="1"/>
</dbReference>
<dbReference type="PANTHER" id="PTHR42673:SF21">
    <property type="entry name" value="GLUTATHIONE S-TRANSFERASE YFCF"/>
    <property type="match status" value="1"/>
</dbReference>
<dbReference type="Pfam" id="PF13417">
    <property type="entry name" value="GST_N_3"/>
    <property type="match status" value="1"/>
</dbReference>
<evidence type="ECO:0000313" key="2">
    <source>
        <dbReference type="EMBL" id="SNT21159.1"/>
    </source>
</evidence>
<dbReference type="CDD" id="cd03205">
    <property type="entry name" value="GST_C_6"/>
    <property type="match status" value="1"/>
</dbReference>
<dbReference type="AlphaFoldDB" id="A0A239KUI7"/>
<gene>
    <name evidence="2" type="ORF">SAMN05444352_1293</name>
</gene>
<dbReference type="RefSeq" id="WP_042126416.1">
    <property type="nucleotide sequence ID" value="NZ_FZOL01000029.1"/>
</dbReference>
<keyword evidence="2" id="KW-0808">Transferase</keyword>
<dbReference type="InterPro" id="IPR036282">
    <property type="entry name" value="Glutathione-S-Trfase_C_sf"/>
</dbReference>
<reference evidence="3" key="1">
    <citation type="submission" date="2017-06" db="EMBL/GenBank/DDBJ databases">
        <authorList>
            <person name="Varghese N."/>
            <person name="Submissions S."/>
        </authorList>
    </citation>
    <scope>NUCLEOTIDE SEQUENCE [LARGE SCALE GENOMIC DNA]</scope>
    <source>
        <strain evidence="3">DSM 22348</strain>
    </source>
</reference>
<dbReference type="GO" id="GO:0006749">
    <property type="term" value="P:glutathione metabolic process"/>
    <property type="evidence" value="ECO:0007669"/>
    <property type="project" value="TreeGrafter"/>
</dbReference>
<dbReference type="STRING" id="1215104.GCA_000730585_02135"/>
<sequence length="202" mass="22230">MKLVGMLDSPYVRRVAISLDLLGVGFEHEVLSVFSTFDAFAAINPVVKAPTLVLDDGTVLMDSTLIIQYVETLADPAIPLLPRQPQALAGALRTLGLALAACEKAVQIVYEHKLRPAQKLHQPWVERVTRQLLAACAELDRHWAGQAARDERPDQAAISSAVAWSFMRLMLPEVVKAEDFPALNSLATGLEQTEPFKRHPML</sequence>
<dbReference type="CDD" id="cd00570">
    <property type="entry name" value="GST_N_family"/>
    <property type="match status" value="1"/>
</dbReference>
<dbReference type="InterPro" id="IPR004045">
    <property type="entry name" value="Glutathione_S-Trfase_N"/>
</dbReference>
<dbReference type="SUPFAM" id="SSF52833">
    <property type="entry name" value="Thioredoxin-like"/>
    <property type="match status" value="1"/>
</dbReference>
<dbReference type="Proteomes" id="UP000198407">
    <property type="component" value="Unassembled WGS sequence"/>
</dbReference>
<feature type="domain" description="GST N-terminal" evidence="1">
    <location>
        <begin position="1"/>
        <end position="78"/>
    </location>
</feature>
<dbReference type="GO" id="GO:0006559">
    <property type="term" value="P:L-phenylalanine catabolic process"/>
    <property type="evidence" value="ECO:0007669"/>
    <property type="project" value="TreeGrafter"/>
</dbReference>
<dbReference type="Gene3D" id="1.20.1050.10">
    <property type="match status" value="1"/>
</dbReference>
<dbReference type="OrthoDB" id="8634103at2"/>
<dbReference type="PANTHER" id="PTHR42673">
    <property type="entry name" value="MALEYLACETOACETATE ISOMERASE"/>
    <property type="match status" value="1"/>
</dbReference>
<dbReference type="Gene3D" id="3.40.30.10">
    <property type="entry name" value="Glutaredoxin"/>
    <property type="match status" value="1"/>
</dbReference>
<name>A0A239KUI7_9PSED</name>
<protein>
    <submittedName>
        <fullName evidence="2">Glutathione S-transferase</fullName>
    </submittedName>
</protein>
<proteinExistence type="predicted"/>
<accession>A0A239KUI7</accession>
<organism evidence="2 3">
    <name type="scientific">Pseudomonas japonica</name>
    <dbReference type="NCBI Taxonomy" id="256466"/>
    <lineage>
        <taxon>Bacteria</taxon>
        <taxon>Pseudomonadati</taxon>
        <taxon>Pseudomonadota</taxon>
        <taxon>Gammaproteobacteria</taxon>
        <taxon>Pseudomonadales</taxon>
        <taxon>Pseudomonadaceae</taxon>
        <taxon>Pseudomonas</taxon>
    </lineage>
</organism>
<dbReference type="GO" id="GO:0004364">
    <property type="term" value="F:glutathione transferase activity"/>
    <property type="evidence" value="ECO:0007669"/>
    <property type="project" value="TreeGrafter"/>
</dbReference>